<accession>A0A9W9R0D1</accession>
<proteinExistence type="predicted"/>
<evidence type="ECO:0000313" key="2">
    <source>
        <dbReference type="EMBL" id="KAJ5350189.1"/>
    </source>
</evidence>
<feature type="compositionally biased region" description="Basic and acidic residues" evidence="1">
    <location>
        <begin position="27"/>
        <end position="39"/>
    </location>
</feature>
<comment type="caution">
    <text evidence="2">The sequence shown here is derived from an EMBL/GenBank/DDBJ whole genome shotgun (WGS) entry which is preliminary data.</text>
</comment>
<organism evidence="2 3">
    <name type="scientific">Penicillium brevicompactum</name>
    <dbReference type="NCBI Taxonomy" id="5074"/>
    <lineage>
        <taxon>Eukaryota</taxon>
        <taxon>Fungi</taxon>
        <taxon>Dikarya</taxon>
        <taxon>Ascomycota</taxon>
        <taxon>Pezizomycotina</taxon>
        <taxon>Eurotiomycetes</taxon>
        <taxon>Eurotiomycetidae</taxon>
        <taxon>Eurotiales</taxon>
        <taxon>Aspergillaceae</taxon>
        <taxon>Penicillium</taxon>
    </lineage>
</organism>
<dbReference type="Proteomes" id="UP001148299">
    <property type="component" value="Unassembled WGS sequence"/>
</dbReference>
<dbReference type="EMBL" id="JAPZBR010000006">
    <property type="protein sequence ID" value="KAJ5350189.1"/>
    <property type="molecule type" value="Genomic_DNA"/>
</dbReference>
<reference evidence="2" key="1">
    <citation type="submission" date="2022-12" db="EMBL/GenBank/DDBJ databases">
        <authorList>
            <person name="Petersen C."/>
        </authorList>
    </citation>
    <scope>NUCLEOTIDE SEQUENCE</scope>
    <source>
        <strain evidence="2">IBT 35675</strain>
    </source>
</reference>
<sequence>MSQPTITELRKPRLTPIQSERTLAISKADHDNPAHKRNDMAPNGEISNINSRTHISHSPSYVACRSLDHLLLSEQNVSVNDEISAHIEGISGTQSTPRVNFENDFIHMASVQPLDQSNNPNSPPNMDPSSIFSTASLSQTEYLPFRGQPNKRFDNQFDRYLAVSQEHDALLHPAIRSAPWMDWPTFNESGAKSYSTSYSQPLSNASFFDPYFGFPDLAPFSDDIPKVDEFLPFLTINGAPNNDAYGLASRSDDSESDPSHITLFSDGDTTHVQPLATSNLKSVDIDKIPNLAGTDANAFQRQL</sequence>
<dbReference type="AlphaFoldDB" id="A0A9W9R0D1"/>
<keyword evidence="3" id="KW-1185">Reference proteome</keyword>
<reference evidence="2" key="2">
    <citation type="journal article" date="2023" name="IMA Fungus">
        <title>Comparative genomic study of the Penicillium genus elucidates a diverse pangenome and 15 lateral gene transfer events.</title>
        <authorList>
            <person name="Petersen C."/>
            <person name="Sorensen T."/>
            <person name="Nielsen M.R."/>
            <person name="Sondergaard T.E."/>
            <person name="Sorensen J.L."/>
            <person name="Fitzpatrick D.A."/>
            <person name="Frisvad J.C."/>
            <person name="Nielsen K.L."/>
        </authorList>
    </citation>
    <scope>NUCLEOTIDE SEQUENCE</scope>
    <source>
        <strain evidence="2">IBT 35675</strain>
    </source>
</reference>
<evidence type="ECO:0000313" key="3">
    <source>
        <dbReference type="Proteomes" id="UP001148299"/>
    </source>
</evidence>
<name>A0A9W9R0D1_PENBR</name>
<evidence type="ECO:0000256" key="1">
    <source>
        <dbReference type="SAM" id="MobiDB-lite"/>
    </source>
</evidence>
<feature type="region of interest" description="Disordered" evidence="1">
    <location>
        <begin position="1"/>
        <end position="52"/>
    </location>
</feature>
<gene>
    <name evidence="2" type="ORF">N7541_007916</name>
</gene>
<protein>
    <submittedName>
        <fullName evidence="2">Copper fist DNA binding domain protein</fullName>
    </submittedName>
</protein>
<feature type="region of interest" description="Disordered" evidence="1">
    <location>
        <begin position="245"/>
        <end position="267"/>
    </location>
</feature>